<evidence type="ECO:0000313" key="9">
    <source>
        <dbReference type="Proteomes" id="UP000006591"/>
    </source>
</evidence>
<accession>A0A0E0H248</accession>
<dbReference type="SUPFAM" id="SSF54277">
    <property type="entry name" value="CAD &amp; PB1 domains"/>
    <property type="match status" value="1"/>
</dbReference>
<dbReference type="Gramene" id="ONIVA04G14200.1">
    <property type="protein sequence ID" value="ONIVA04G14200.1"/>
    <property type="gene ID" value="ONIVA04G14200"/>
</dbReference>
<evidence type="ECO:0000256" key="5">
    <source>
        <dbReference type="SAM" id="MobiDB-lite"/>
    </source>
</evidence>
<dbReference type="PANTHER" id="PTHR20930:SF7">
    <property type="entry name" value="OS04G0476800 PROTEIN"/>
    <property type="match status" value="1"/>
</dbReference>
<evidence type="ECO:0000256" key="4">
    <source>
        <dbReference type="PROSITE-ProRule" id="PRU00228"/>
    </source>
</evidence>
<name>A0A0E0H248_ORYNI</name>
<evidence type="ECO:0000256" key="3">
    <source>
        <dbReference type="ARBA" id="ARBA00022833"/>
    </source>
</evidence>
<feature type="region of interest" description="Disordered" evidence="5">
    <location>
        <begin position="183"/>
        <end position="209"/>
    </location>
</feature>
<feature type="domain" description="PB1" evidence="7">
    <location>
        <begin position="17"/>
        <end position="102"/>
    </location>
</feature>
<keyword evidence="3" id="KW-0862">Zinc</keyword>
<dbReference type="eggNOG" id="KOG4582">
    <property type="taxonomic scope" value="Eukaryota"/>
</dbReference>
<organism evidence="8">
    <name type="scientific">Oryza nivara</name>
    <name type="common">Indian wild rice</name>
    <name type="synonym">Oryza sativa f. spontanea</name>
    <dbReference type="NCBI Taxonomy" id="4536"/>
    <lineage>
        <taxon>Eukaryota</taxon>
        <taxon>Viridiplantae</taxon>
        <taxon>Streptophyta</taxon>
        <taxon>Embryophyta</taxon>
        <taxon>Tracheophyta</taxon>
        <taxon>Spermatophyta</taxon>
        <taxon>Magnoliopsida</taxon>
        <taxon>Liliopsida</taxon>
        <taxon>Poales</taxon>
        <taxon>Poaceae</taxon>
        <taxon>BOP clade</taxon>
        <taxon>Oryzoideae</taxon>
        <taxon>Oryzeae</taxon>
        <taxon>Oryzinae</taxon>
        <taxon>Oryza</taxon>
    </lineage>
</organism>
<dbReference type="Proteomes" id="UP000006591">
    <property type="component" value="Chromosome 4"/>
</dbReference>
<dbReference type="InterPro" id="IPR056893">
    <property type="entry name" value="UBA_Nbr1_C"/>
</dbReference>
<reference evidence="8" key="2">
    <citation type="submission" date="2018-04" db="EMBL/GenBank/DDBJ databases">
        <title>OnivRS2 (Oryza nivara Reference Sequence Version 2).</title>
        <authorList>
            <person name="Zhang J."/>
            <person name="Kudrna D."/>
            <person name="Lee S."/>
            <person name="Talag J."/>
            <person name="Rajasekar S."/>
            <person name="Welchert J."/>
            <person name="Hsing Y.-I."/>
            <person name="Wing R.A."/>
        </authorList>
    </citation>
    <scope>NUCLEOTIDE SEQUENCE [LARGE SCALE GENOMIC DNA]</scope>
    <source>
        <strain evidence="8">SL10</strain>
    </source>
</reference>
<dbReference type="Gene3D" id="2.60.40.10">
    <property type="entry name" value="Immunoglobulins"/>
    <property type="match status" value="1"/>
</dbReference>
<keyword evidence="2 4" id="KW-0863">Zinc-finger</keyword>
<protein>
    <recommendedName>
        <fullName evidence="10">ZZ-type domain-containing protein</fullName>
    </recommendedName>
</protein>
<feature type="domain" description="ZZ-type" evidence="6">
    <location>
        <begin position="460"/>
        <end position="510"/>
    </location>
</feature>
<evidence type="ECO:0000259" key="7">
    <source>
        <dbReference type="PROSITE" id="PS51745"/>
    </source>
</evidence>
<evidence type="ECO:0000256" key="1">
    <source>
        <dbReference type="ARBA" id="ARBA00022723"/>
    </source>
</evidence>
<proteinExistence type="predicted"/>
<dbReference type="CDD" id="cd14947">
    <property type="entry name" value="NBR1_like"/>
    <property type="match status" value="1"/>
</dbReference>
<dbReference type="CDD" id="cd14319">
    <property type="entry name" value="UBA_NBR1"/>
    <property type="match status" value="1"/>
</dbReference>
<dbReference type="AlphaFoldDB" id="A0A0E0H248"/>
<feature type="compositionally biased region" description="Low complexity" evidence="5">
    <location>
        <begin position="189"/>
        <end position="205"/>
    </location>
</feature>
<dbReference type="Pfam" id="PF00569">
    <property type="entry name" value="ZZ"/>
    <property type="match status" value="1"/>
</dbReference>
<dbReference type="SMART" id="SM00666">
    <property type="entry name" value="PB1"/>
    <property type="match status" value="1"/>
</dbReference>
<dbReference type="HOGENOM" id="CLU_017180_0_0_1"/>
<dbReference type="InterPro" id="IPR000433">
    <property type="entry name" value="Znf_ZZ"/>
</dbReference>
<dbReference type="InterPro" id="IPR013783">
    <property type="entry name" value="Ig-like_fold"/>
</dbReference>
<dbReference type="Pfam" id="PF16158">
    <property type="entry name" value="N_BRCA1_IG"/>
    <property type="match status" value="1"/>
</dbReference>
<keyword evidence="1" id="KW-0479">Metal-binding</keyword>
<evidence type="ECO:0000259" key="6">
    <source>
        <dbReference type="PROSITE" id="PS50135"/>
    </source>
</evidence>
<dbReference type="SMART" id="SM00291">
    <property type="entry name" value="ZnF_ZZ"/>
    <property type="match status" value="1"/>
</dbReference>
<dbReference type="Pfam" id="PF24932">
    <property type="entry name" value="UBA_NBR1_C"/>
    <property type="match status" value="1"/>
</dbReference>
<dbReference type="InterPro" id="IPR043145">
    <property type="entry name" value="Znf_ZZ_sf"/>
</dbReference>
<dbReference type="InterPro" id="IPR000270">
    <property type="entry name" value="PB1_dom"/>
</dbReference>
<dbReference type="SUPFAM" id="SSF57850">
    <property type="entry name" value="RING/U-box"/>
    <property type="match status" value="1"/>
</dbReference>
<dbReference type="PROSITE" id="PS50135">
    <property type="entry name" value="ZF_ZZ_2"/>
    <property type="match status" value="1"/>
</dbReference>
<dbReference type="OMA" id="CGVTPIA"/>
<dbReference type="InterPro" id="IPR053793">
    <property type="entry name" value="PB1-like"/>
</dbReference>
<dbReference type="Gene3D" id="3.30.60.90">
    <property type="match status" value="1"/>
</dbReference>
<dbReference type="InterPro" id="IPR032350">
    <property type="entry name" value="Nbr1_FW"/>
</dbReference>
<dbReference type="PANTHER" id="PTHR20930">
    <property type="entry name" value="OVARIAN CARCINOMA ANTIGEN CA125-RELATED"/>
    <property type="match status" value="1"/>
</dbReference>
<dbReference type="EnsemblPlants" id="ONIVA04G14200.1">
    <property type="protein sequence ID" value="ONIVA04G14200.1"/>
    <property type="gene ID" value="ONIVA04G14200"/>
</dbReference>
<dbReference type="Pfam" id="PF00564">
    <property type="entry name" value="PB1"/>
    <property type="match status" value="1"/>
</dbReference>
<keyword evidence="9" id="KW-1185">Reference proteome</keyword>
<dbReference type="Gene3D" id="3.10.20.90">
    <property type="entry name" value="Phosphatidylinositol 3-kinase Catalytic Subunit, Chain A, domain 1"/>
    <property type="match status" value="1"/>
</dbReference>
<dbReference type="STRING" id="4536.A0A0E0H248"/>
<dbReference type="Gene3D" id="1.10.8.10">
    <property type="entry name" value="DNA helicase RuvA subunit, C-terminal domain"/>
    <property type="match status" value="1"/>
</dbReference>
<dbReference type="GO" id="GO:0008270">
    <property type="term" value="F:zinc ion binding"/>
    <property type="evidence" value="ECO:0007669"/>
    <property type="project" value="UniProtKB-KW"/>
</dbReference>
<sequence>MSRRQDAAPTAREGGRDLVVKVKFGGTLKRFTAFVNGPHFDLNLAALRSKIASAFKFNPDTEFVLTYTDEDGDVVILDDDSDLCDAAISQRLNPLRINVELKSSSDGVHQTKQQVLDSISVMSTALEDQLAQVKLAIDEALKFVPEQVPTVLAKISHDLRSKAASSAPSLADLLDRLAKLMAPKSKMQSSSGSADGSSGSSSGRGQTMGRLNIKNDTELMAVSASNPLDMHNSGSTKSLGLKGVLLDDIKAQAEHVSGYPYYVDTLSGWVKVDNKGSTNAQSNCKSVTSSAVPQVTSIGHGAPTVHSAPASDCSEGLRSDLFWTQLGLSSEPFGPNGKIAGDLNSTCPPPPLFPRYPLQSLRADKSSYKGGSSYPPCICKSNTSKPENLSHYPVQSLQADRSFKGGRYFPPCTCKNNTSKPDNLSPVGLYGPYSEGSSCNRCPYRDLSDKHESMAQHTLHRWMQCDDCGVTPIAGSRYKSNIKDDYDLCSTCFSRMGNVNEYTRIDRPSFGSRRFRDLNQNQMLFPHLRQLHDCCFIKDITVPDGTVMAPSTPFTKIWRIHNNGSSMWPYGTCLTWVGGHLFARNSSVKLGISVDGFPIDQEIDVGVYFVTPAKPGGYVSYWRLASPTGQMFGQRVWVFIQVEHPGKTSSNKQSAAINLNIPPEGSNTEWKHSVDTNIQSADIVDEYSGSTITDRLAHTLYHEATKPMEPELVSSGAPSVPRAFESVLVPATDLLTSSAGAEKALKPAAVPAPAPQAIPLPKPVSIPASGPAPAPVSATTAAPIGAAAAPISEPTAPAAAIGMPSATARAASRLPTEPSSDHISAVEDNMLRELGQMGFGQVDLNKEIIRRNEYNLEQSIDELCGILEWDALHDELHELVRVTLNLCFLFPHQGI</sequence>
<evidence type="ECO:0008006" key="10">
    <source>
        <dbReference type="Google" id="ProtNLM"/>
    </source>
</evidence>
<evidence type="ECO:0000313" key="8">
    <source>
        <dbReference type="EnsemblPlants" id="ONIVA04G14200.1"/>
    </source>
</evidence>
<dbReference type="eggNOG" id="KOG4351">
    <property type="taxonomic scope" value="Eukaryota"/>
</dbReference>
<dbReference type="PROSITE" id="PS51745">
    <property type="entry name" value="PB1"/>
    <property type="match status" value="1"/>
</dbReference>
<dbReference type="CDD" id="cd06398">
    <property type="entry name" value="PB1_Joka2"/>
    <property type="match status" value="1"/>
</dbReference>
<evidence type="ECO:0000256" key="2">
    <source>
        <dbReference type="ARBA" id="ARBA00022771"/>
    </source>
</evidence>
<reference evidence="8" key="1">
    <citation type="submission" date="2015-04" db="UniProtKB">
        <authorList>
            <consortium name="EnsemblPlants"/>
        </authorList>
    </citation>
    <scope>IDENTIFICATION</scope>
    <source>
        <strain evidence="8">SL10</strain>
    </source>
</reference>